<proteinExistence type="predicted"/>
<dbReference type="AlphaFoldDB" id="A0A8H4VKH9"/>
<evidence type="ECO:0008006" key="3">
    <source>
        <dbReference type="Google" id="ProtNLM"/>
    </source>
</evidence>
<accession>A0A8H4VKH9</accession>
<protein>
    <recommendedName>
        <fullName evidence="3">F-box domain-containing protein</fullName>
    </recommendedName>
</protein>
<dbReference type="Proteomes" id="UP000521872">
    <property type="component" value="Unassembled WGS sequence"/>
</dbReference>
<name>A0A8H4VKH9_9AGAR</name>
<comment type="caution">
    <text evidence="1">The sequence shown here is derived from an EMBL/GenBank/DDBJ whole genome shotgun (WGS) entry which is preliminary data.</text>
</comment>
<evidence type="ECO:0000313" key="1">
    <source>
        <dbReference type="EMBL" id="KAF4612972.1"/>
    </source>
</evidence>
<gene>
    <name evidence="1" type="ORF">D9613_010895</name>
</gene>
<organism evidence="1 2">
    <name type="scientific">Agrocybe pediades</name>
    <dbReference type="NCBI Taxonomy" id="84607"/>
    <lineage>
        <taxon>Eukaryota</taxon>
        <taxon>Fungi</taxon>
        <taxon>Dikarya</taxon>
        <taxon>Basidiomycota</taxon>
        <taxon>Agaricomycotina</taxon>
        <taxon>Agaricomycetes</taxon>
        <taxon>Agaricomycetidae</taxon>
        <taxon>Agaricales</taxon>
        <taxon>Agaricineae</taxon>
        <taxon>Strophariaceae</taxon>
        <taxon>Agrocybe</taxon>
    </lineage>
</organism>
<keyword evidence="2" id="KW-1185">Reference proteome</keyword>
<evidence type="ECO:0000313" key="2">
    <source>
        <dbReference type="Proteomes" id="UP000521872"/>
    </source>
</evidence>
<dbReference type="EMBL" id="JAACJL010000046">
    <property type="protein sequence ID" value="KAF4612972.1"/>
    <property type="molecule type" value="Genomic_DNA"/>
</dbReference>
<sequence length="603" mass="69015">MNLSEVAQPNGASNARLNDDLLWLIFMKNTQLDDPSHNRLATARCSSQVCRQWRSVLLQASSIWGRLLDLDELRKMPYFWRDMLAERIADALLWIRGPVSVEMRPYFARVLDEKWDRIQVMDISDYEYSYDGEREKVYAPLLRKASNLQILKISIAEEDLRDGSKRWFSLQGRLFDNHAPFLDEIVFHGISCKFQPNVPWLSNLRVLSLDRQRSTLAVFRLLNAMPLLEHVRIADLFDMMILEDEGVELPSIKLPRLASLWLNSPYLFNLLPFLERLTPSKDCGLYIGQSPAGHGSFLSLQVELYVYTRMLEGIKRYMDGYFKHHPPTSLSISVGASVRITIQDYWDSQESPALFPSACFSAIFPLNANTNGLYQPEEWSALPWLPKVEKLEFLMSQAQRLLHGFPLIPLLSALSSVTTLSTSEESLLFIMKHLNTFKPALLFGSISSLSLVETTLAVRTAEASGNTSKPPLFPHLRTLKLAQIRNQNYPTTSTNEVFPTFVLYCIESGIPLSVIDLTPISSQSLPGVGFLSHPRLRHLTIKWRMDVPGREPIIREDRCDSEALNGFQLRDIWRAHLLNMGFGKTPPERVYRHVIPPMMYDDD</sequence>
<reference evidence="1 2" key="1">
    <citation type="submission" date="2019-12" db="EMBL/GenBank/DDBJ databases">
        <authorList>
            <person name="Floudas D."/>
            <person name="Bentzer J."/>
            <person name="Ahren D."/>
            <person name="Johansson T."/>
            <person name="Persson P."/>
            <person name="Tunlid A."/>
        </authorList>
    </citation>
    <scope>NUCLEOTIDE SEQUENCE [LARGE SCALE GENOMIC DNA]</scope>
    <source>
        <strain evidence="1 2">CBS 102.39</strain>
    </source>
</reference>